<dbReference type="Gene3D" id="6.10.250.3150">
    <property type="match status" value="1"/>
</dbReference>
<organism evidence="5">
    <name type="scientific">termite gut metagenome</name>
    <dbReference type="NCBI Taxonomy" id="433724"/>
    <lineage>
        <taxon>unclassified sequences</taxon>
        <taxon>metagenomes</taxon>
        <taxon>organismal metagenomes</taxon>
    </lineage>
</organism>
<name>A0A5J4R3U4_9ZZZZ</name>
<sequence>MKRFPLIVIISTFFIGTLFAQSGKLIKELESKHNALQEEISQTEKLLNDTRQNVNSQLNTLNTLTGQIEERKQYISTINNDITIIENQLKKLNAQLHSLQKSLEERKKNYAASVRYLYKNKTIQEKLMFILSAEDLKQAYRRMRYVREYADFQRIQGEDIFRQQERVTKKTAELMETKKAQAFLLDARERERIKLETEEQDKRNLVSNLQKQQKNLQNEINQKKKEANQLNSQIDRLVVEEMEQIRKRAEKETLQSSSKDKKKDKKSDLSETDRTLSQKFASQRGKLPIPLTGTSIIVSRYGEYDVKGLKGVTLDNKGIDIQGQPGACARAVFNGKVAAIFTLNGLFNILIRHGNYISVYCNLSTTSVKQGDDIKAEQVIGRIFSDPANNNRTVLHFQLRVEKEKLDPEPWLKR</sequence>
<dbReference type="InterPro" id="IPR050570">
    <property type="entry name" value="Cell_wall_metabolism_enzyme"/>
</dbReference>
<dbReference type="SUPFAM" id="SSF51261">
    <property type="entry name" value="Duplicated hybrid motif"/>
    <property type="match status" value="1"/>
</dbReference>
<comment type="caution">
    <text evidence="5">The sequence shown here is derived from an EMBL/GenBank/DDBJ whole genome shotgun (WGS) entry which is preliminary data.</text>
</comment>
<keyword evidence="1" id="KW-0732">Signal</keyword>
<feature type="compositionally biased region" description="Basic and acidic residues" evidence="3">
    <location>
        <begin position="248"/>
        <end position="276"/>
    </location>
</feature>
<evidence type="ECO:0000256" key="2">
    <source>
        <dbReference type="SAM" id="Coils"/>
    </source>
</evidence>
<feature type="region of interest" description="Disordered" evidence="3">
    <location>
        <begin position="248"/>
        <end position="277"/>
    </location>
</feature>
<dbReference type="Gene3D" id="2.70.70.10">
    <property type="entry name" value="Glucose Permease (Domain IIA)"/>
    <property type="match status" value="1"/>
</dbReference>
<dbReference type="PANTHER" id="PTHR21666">
    <property type="entry name" value="PEPTIDASE-RELATED"/>
    <property type="match status" value="1"/>
</dbReference>
<dbReference type="CDD" id="cd12797">
    <property type="entry name" value="M23_peptidase"/>
    <property type="match status" value="1"/>
</dbReference>
<proteinExistence type="predicted"/>
<dbReference type="GO" id="GO:0004222">
    <property type="term" value="F:metalloendopeptidase activity"/>
    <property type="evidence" value="ECO:0007669"/>
    <property type="project" value="TreeGrafter"/>
</dbReference>
<protein>
    <submittedName>
        <fullName evidence="5">Murein hydrolase activator EnvC</fullName>
    </submittedName>
</protein>
<feature type="domain" description="M23ase beta-sheet core" evidence="4">
    <location>
        <begin position="316"/>
        <end position="408"/>
    </location>
</feature>
<keyword evidence="2" id="KW-0175">Coiled coil</keyword>
<evidence type="ECO:0000259" key="4">
    <source>
        <dbReference type="Pfam" id="PF01551"/>
    </source>
</evidence>
<dbReference type="PANTHER" id="PTHR21666:SF289">
    <property type="entry name" value="L-ALA--D-GLU ENDOPEPTIDASE"/>
    <property type="match status" value="1"/>
</dbReference>
<keyword evidence="5" id="KW-0378">Hydrolase</keyword>
<feature type="coiled-coil region" evidence="2">
    <location>
        <begin position="188"/>
        <end position="240"/>
    </location>
</feature>
<dbReference type="AlphaFoldDB" id="A0A5J4R3U4"/>
<evidence type="ECO:0000313" key="5">
    <source>
        <dbReference type="EMBL" id="KAA6328586.1"/>
    </source>
</evidence>
<evidence type="ECO:0000256" key="3">
    <source>
        <dbReference type="SAM" id="MobiDB-lite"/>
    </source>
</evidence>
<gene>
    <name evidence="5" type="ORF">EZS27_022537</name>
</gene>
<dbReference type="InterPro" id="IPR016047">
    <property type="entry name" value="M23ase_b-sheet_dom"/>
</dbReference>
<dbReference type="EMBL" id="SNRY01001795">
    <property type="protein sequence ID" value="KAA6328586.1"/>
    <property type="molecule type" value="Genomic_DNA"/>
</dbReference>
<dbReference type="InterPro" id="IPR011055">
    <property type="entry name" value="Dup_hybrid_motif"/>
</dbReference>
<dbReference type="Pfam" id="PF01551">
    <property type="entry name" value="Peptidase_M23"/>
    <property type="match status" value="1"/>
</dbReference>
<accession>A0A5J4R3U4</accession>
<reference evidence="5" key="1">
    <citation type="submission" date="2019-03" db="EMBL/GenBank/DDBJ databases">
        <title>Single cell metagenomics reveals metabolic interactions within the superorganism composed of flagellate Streblomastix strix and complex community of Bacteroidetes bacteria on its surface.</title>
        <authorList>
            <person name="Treitli S.C."/>
            <person name="Kolisko M."/>
            <person name="Husnik F."/>
            <person name="Keeling P."/>
            <person name="Hampl V."/>
        </authorList>
    </citation>
    <scope>NUCLEOTIDE SEQUENCE</scope>
    <source>
        <strain evidence="5">STM</strain>
    </source>
</reference>
<evidence type="ECO:0000256" key="1">
    <source>
        <dbReference type="ARBA" id="ARBA00022729"/>
    </source>
</evidence>
<feature type="coiled-coil region" evidence="2">
    <location>
        <begin position="19"/>
        <end position="109"/>
    </location>
</feature>